<reference evidence="2 3" key="1">
    <citation type="submission" date="2020-08" db="EMBL/GenBank/DDBJ databases">
        <title>Genomic Encyclopedia of Type Strains, Phase IV (KMG-IV): sequencing the most valuable type-strain genomes for metagenomic binning, comparative biology and taxonomic classification.</title>
        <authorList>
            <person name="Goeker M."/>
        </authorList>
    </citation>
    <scope>NUCLEOTIDE SEQUENCE [LARGE SCALE GENOMIC DNA]</scope>
    <source>
        <strain evidence="2 3">DSM 27939</strain>
    </source>
</reference>
<dbReference type="Proteomes" id="UP000552709">
    <property type="component" value="Unassembled WGS sequence"/>
</dbReference>
<accession>A0A7W8NEU7</accession>
<organism evidence="2 3">
    <name type="scientific">Deinococcus humi</name>
    <dbReference type="NCBI Taxonomy" id="662880"/>
    <lineage>
        <taxon>Bacteria</taxon>
        <taxon>Thermotogati</taxon>
        <taxon>Deinococcota</taxon>
        <taxon>Deinococci</taxon>
        <taxon>Deinococcales</taxon>
        <taxon>Deinococcaceae</taxon>
        <taxon>Deinococcus</taxon>
    </lineage>
</organism>
<gene>
    <name evidence="2" type="ORF">HNQ08_000408</name>
</gene>
<feature type="compositionally biased region" description="Low complexity" evidence="1">
    <location>
        <begin position="28"/>
        <end position="47"/>
    </location>
</feature>
<proteinExistence type="predicted"/>
<protein>
    <submittedName>
        <fullName evidence="2">Uncharacterized protein</fullName>
    </submittedName>
</protein>
<feature type="compositionally biased region" description="Basic and acidic residues" evidence="1">
    <location>
        <begin position="72"/>
        <end position="83"/>
    </location>
</feature>
<sequence>MAPKKEQTTPVSNDPRVPTAETTDPATAVQADGTVDAQAAAIAGAAKRQAKEAEKQTDTSAGVVPTGGIVRQLEDGAETDRRTGANADKSLAGENLPVLRPNEPDPRQGVTTGDLTNPGIVEGQDTQAVTFLRGYHLYNAGETATFSADEAQRLIDLGAAE</sequence>
<keyword evidence="3" id="KW-1185">Reference proteome</keyword>
<evidence type="ECO:0000313" key="3">
    <source>
        <dbReference type="Proteomes" id="UP000552709"/>
    </source>
</evidence>
<evidence type="ECO:0000256" key="1">
    <source>
        <dbReference type="SAM" id="MobiDB-lite"/>
    </source>
</evidence>
<evidence type="ECO:0000313" key="2">
    <source>
        <dbReference type="EMBL" id="MBB5361337.1"/>
    </source>
</evidence>
<dbReference type="RefSeq" id="WP_184127422.1">
    <property type="nucleotide sequence ID" value="NZ_JACHFL010000001.1"/>
</dbReference>
<comment type="caution">
    <text evidence="2">The sequence shown here is derived from an EMBL/GenBank/DDBJ whole genome shotgun (WGS) entry which is preliminary data.</text>
</comment>
<feature type="region of interest" description="Disordered" evidence="1">
    <location>
        <begin position="1"/>
        <end position="122"/>
    </location>
</feature>
<dbReference type="EMBL" id="JACHFL010000001">
    <property type="protein sequence ID" value="MBB5361337.1"/>
    <property type="molecule type" value="Genomic_DNA"/>
</dbReference>
<name>A0A7W8NEU7_9DEIO</name>
<dbReference type="AlphaFoldDB" id="A0A7W8NEU7"/>